<reference evidence="2" key="1">
    <citation type="submission" date="2022-01" db="EMBL/GenBank/DDBJ databases">
        <title>Genome Sequence Resource for Two Populations of Ditylenchus destructor, the Migratory Endoparasitic Phytonematode.</title>
        <authorList>
            <person name="Zhang H."/>
            <person name="Lin R."/>
            <person name="Xie B."/>
        </authorList>
    </citation>
    <scope>NUCLEOTIDE SEQUENCE</scope>
    <source>
        <strain evidence="2">BazhouSP</strain>
    </source>
</reference>
<dbReference type="Proteomes" id="UP001201812">
    <property type="component" value="Unassembled WGS sequence"/>
</dbReference>
<dbReference type="EMBL" id="JAKKPZ010000834">
    <property type="protein sequence ID" value="KAI1692024.1"/>
    <property type="molecule type" value="Genomic_DNA"/>
</dbReference>
<evidence type="ECO:0000313" key="2">
    <source>
        <dbReference type="EMBL" id="KAI1692024.1"/>
    </source>
</evidence>
<organism evidence="2 3">
    <name type="scientific">Ditylenchus destructor</name>
    <dbReference type="NCBI Taxonomy" id="166010"/>
    <lineage>
        <taxon>Eukaryota</taxon>
        <taxon>Metazoa</taxon>
        <taxon>Ecdysozoa</taxon>
        <taxon>Nematoda</taxon>
        <taxon>Chromadorea</taxon>
        <taxon>Rhabditida</taxon>
        <taxon>Tylenchina</taxon>
        <taxon>Tylenchomorpha</taxon>
        <taxon>Sphaerularioidea</taxon>
        <taxon>Anguinidae</taxon>
        <taxon>Anguininae</taxon>
        <taxon>Ditylenchus</taxon>
    </lineage>
</organism>
<feature type="compositionally biased region" description="Acidic residues" evidence="1">
    <location>
        <begin position="44"/>
        <end position="67"/>
    </location>
</feature>
<sequence>MIEPTFKKVGSINIIPNNEITGENTSPGEKPSTHSDKRSSYNGEADDDADDGGPEEDPDNYPDDTSCDDSLKNMSEMEVYTKFFSTSTKLTINVFRGQIVDQQGHACRDIDKVKKNFYGLETRLESEMSKDGDFSSSGSGDWSNDREAFLDFIH</sequence>
<dbReference type="AlphaFoldDB" id="A0AAD4MEU7"/>
<name>A0AAD4MEU7_9BILA</name>
<keyword evidence="3" id="KW-1185">Reference proteome</keyword>
<evidence type="ECO:0000313" key="3">
    <source>
        <dbReference type="Proteomes" id="UP001201812"/>
    </source>
</evidence>
<proteinExistence type="predicted"/>
<comment type="caution">
    <text evidence="2">The sequence shown here is derived from an EMBL/GenBank/DDBJ whole genome shotgun (WGS) entry which is preliminary data.</text>
</comment>
<protein>
    <submittedName>
        <fullName evidence="2">Uncharacterized protein</fullName>
    </submittedName>
</protein>
<gene>
    <name evidence="2" type="ORF">DdX_21486</name>
</gene>
<evidence type="ECO:0000256" key="1">
    <source>
        <dbReference type="SAM" id="MobiDB-lite"/>
    </source>
</evidence>
<feature type="region of interest" description="Disordered" evidence="1">
    <location>
        <begin position="1"/>
        <end position="72"/>
    </location>
</feature>
<accession>A0AAD4MEU7</accession>
<feature type="compositionally biased region" description="Polar residues" evidence="1">
    <location>
        <begin position="14"/>
        <end position="27"/>
    </location>
</feature>